<dbReference type="Proteomes" id="UP000030685">
    <property type="component" value="Unassembled WGS sequence"/>
</dbReference>
<dbReference type="VEuPathDB" id="FungiDB:FOIG_12472"/>
<accession>X0J099</accession>
<dbReference type="Pfam" id="PF24883">
    <property type="entry name" value="NPHP3_N"/>
    <property type="match status" value="1"/>
</dbReference>
<dbReference type="EMBL" id="JH658296">
    <property type="protein sequence ID" value="EXL94623.1"/>
    <property type="molecule type" value="Genomic_DNA"/>
</dbReference>
<dbReference type="GeneID" id="42037647"/>
<reference evidence="3" key="2">
    <citation type="submission" date="2012-05" db="EMBL/GenBank/DDBJ databases">
        <title>The Genome Annotation of Fusarium oxysporum II5.</title>
        <authorList>
            <consortium name="The Broad Institute Genomics Platform"/>
            <person name="Ma L.-J."/>
            <person name="Corby-Kistler H."/>
            <person name="Broz K."/>
            <person name="Gale L.R."/>
            <person name="Jonkers W."/>
            <person name="O'Donnell K."/>
            <person name="Ploetz R."/>
            <person name="Steinberg C."/>
            <person name="Schwartz D.C."/>
            <person name="VanEtten H."/>
            <person name="Zhou S."/>
            <person name="Young S.K."/>
            <person name="Zeng Q."/>
            <person name="Gargeya S."/>
            <person name="Fitzgerald M."/>
            <person name="Abouelleil A."/>
            <person name="Alvarado L."/>
            <person name="Chapman S.B."/>
            <person name="Gainer-Dewar J."/>
            <person name="Goldberg J."/>
            <person name="Griggs A."/>
            <person name="Gujja S."/>
            <person name="Hansen M."/>
            <person name="Howarth C."/>
            <person name="Imamovic A."/>
            <person name="Ireland A."/>
            <person name="Larimer J."/>
            <person name="McCowan C."/>
            <person name="Murphy C."/>
            <person name="Pearson M."/>
            <person name="Poon T.W."/>
            <person name="Priest M."/>
            <person name="Roberts A."/>
            <person name="Saif S."/>
            <person name="Shea T."/>
            <person name="Sykes S."/>
            <person name="Wortman J."/>
            <person name="Nusbaum C."/>
            <person name="Birren B."/>
        </authorList>
    </citation>
    <scope>NUCLEOTIDE SEQUENCE</scope>
    <source>
        <strain evidence="3">54006</strain>
    </source>
</reference>
<dbReference type="RefSeq" id="XP_031056713.1">
    <property type="nucleotide sequence ID" value="XM_031213382.1"/>
</dbReference>
<dbReference type="HOGENOM" id="CLU_2084943_0_0_1"/>
<organism evidence="3">
    <name type="scientific">Fusarium odoratissimum (strain NRRL 54006)</name>
    <dbReference type="NCBI Taxonomy" id="1089451"/>
    <lineage>
        <taxon>Eukaryota</taxon>
        <taxon>Fungi</taxon>
        <taxon>Dikarya</taxon>
        <taxon>Ascomycota</taxon>
        <taxon>Pezizomycotina</taxon>
        <taxon>Sordariomycetes</taxon>
        <taxon>Hypocreomycetidae</taxon>
        <taxon>Hypocreales</taxon>
        <taxon>Nectriaceae</taxon>
        <taxon>Fusarium</taxon>
        <taxon>Fusarium oxysporum species complex</taxon>
        <taxon>Fusarium oxysporum f. sp. cubense (strain race 4)</taxon>
    </lineage>
</organism>
<evidence type="ECO:0000259" key="2">
    <source>
        <dbReference type="Pfam" id="PF24883"/>
    </source>
</evidence>
<protein>
    <recommendedName>
        <fullName evidence="2">Nephrocystin 3-like N-terminal domain-containing protein</fullName>
    </recommendedName>
</protein>
<feature type="domain" description="Nephrocystin 3-like N-terminal" evidence="2">
    <location>
        <begin position="9"/>
        <end position="110"/>
    </location>
</feature>
<name>X0J099_FUSO5</name>
<proteinExistence type="predicted"/>
<evidence type="ECO:0000313" key="3">
    <source>
        <dbReference type="EMBL" id="EXL94623.1"/>
    </source>
</evidence>
<reference evidence="3" key="1">
    <citation type="submission" date="2011-11" db="EMBL/GenBank/DDBJ databases">
        <title>The Genome Sequence of Fusarium oxysporum II5.</title>
        <authorList>
            <consortium name="The Broad Institute Genome Sequencing Platform"/>
            <person name="Ma L.-J."/>
            <person name="Gale L.R."/>
            <person name="Schwartz D.C."/>
            <person name="Zhou S."/>
            <person name="Corby-Kistler H."/>
            <person name="Young S.K."/>
            <person name="Zeng Q."/>
            <person name="Gargeya S."/>
            <person name="Fitzgerald M."/>
            <person name="Haas B."/>
            <person name="Abouelleil A."/>
            <person name="Alvarado L."/>
            <person name="Arachchi H.M."/>
            <person name="Berlin A."/>
            <person name="Brown A."/>
            <person name="Chapman S.B."/>
            <person name="Chen Z."/>
            <person name="Dunbar C."/>
            <person name="Freedman E."/>
            <person name="Gearin G."/>
            <person name="Goldberg J."/>
            <person name="Griggs A."/>
            <person name="Gujja S."/>
            <person name="Heiman D."/>
            <person name="Howarth C."/>
            <person name="Larson L."/>
            <person name="Lui A."/>
            <person name="MacDonald P.J.P."/>
            <person name="Montmayeur A."/>
            <person name="Murphy C."/>
            <person name="Neiman D."/>
            <person name="Pearson M."/>
            <person name="Priest M."/>
            <person name="Roberts A."/>
            <person name="Saif S."/>
            <person name="Shea T."/>
            <person name="Shenoy N."/>
            <person name="Sisk P."/>
            <person name="Stolte C."/>
            <person name="Sykes S."/>
            <person name="Wortman J."/>
            <person name="Nusbaum C."/>
            <person name="Birren B."/>
        </authorList>
    </citation>
    <scope>NUCLEOTIDE SEQUENCE [LARGE SCALE GENOMIC DNA]</scope>
    <source>
        <strain evidence="3">54006</strain>
    </source>
</reference>
<dbReference type="AlphaFoldDB" id="X0J099"/>
<dbReference type="InterPro" id="IPR056884">
    <property type="entry name" value="NPHP3-like_N"/>
</dbReference>
<keyword evidence="1" id="KW-0677">Repeat</keyword>
<evidence type="ECO:0000256" key="1">
    <source>
        <dbReference type="ARBA" id="ARBA00022737"/>
    </source>
</evidence>
<dbReference type="SUPFAM" id="SSF52540">
    <property type="entry name" value="P-loop containing nucleoside triphosphate hydrolases"/>
    <property type="match status" value="1"/>
</dbReference>
<sequence>MTDVQQHVMRNSYLNRTLCICGMKACGKSVLIKSIAQKLGEQCQINLHFSFWSGNENQRKLEDLLRTLVWQISRRIKETDLEKVFKLLTRSKGIDKRSLVEAIHVALSGISQKAHDG</sequence>
<dbReference type="Gene3D" id="3.40.50.300">
    <property type="entry name" value="P-loop containing nucleotide triphosphate hydrolases"/>
    <property type="match status" value="1"/>
</dbReference>
<dbReference type="InterPro" id="IPR027417">
    <property type="entry name" value="P-loop_NTPase"/>
</dbReference>
<gene>
    <name evidence="3" type="ORF">FOIG_12472</name>
</gene>